<proteinExistence type="predicted"/>
<keyword evidence="2" id="KW-1185">Reference proteome</keyword>
<gene>
    <name evidence="3" type="primary">LOC112052686</name>
</gene>
<dbReference type="Gene3D" id="3.90.280.10">
    <property type="entry name" value="PEBP-like"/>
    <property type="match status" value="1"/>
</dbReference>
<evidence type="ECO:0000313" key="3">
    <source>
        <dbReference type="RefSeq" id="XP_023947631.2"/>
    </source>
</evidence>
<feature type="signal peptide" evidence="1">
    <location>
        <begin position="1"/>
        <end position="22"/>
    </location>
</feature>
<organism evidence="2 3">
    <name type="scientific">Bicyclus anynana</name>
    <name type="common">Squinting bush brown butterfly</name>
    <dbReference type="NCBI Taxonomy" id="110368"/>
    <lineage>
        <taxon>Eukaryota</taxon>
        <taxon>Metazoa</taxon>
        <taxon>Ecdysozoa</taxon>
        <taxon>Arthropoda</taxon>
        <taxon>Hexapoda</taxon>
        <taxon>Insecta</taxon>
        <taxon>Pterygota</taxon>
        <taxon>Neoptera</taxon>
        <taxon>Endopterygota</taxon>
        <taxon>Lepidoptera</taxon>
        <taxon>Glossata</taxon>
        <taxon>Ditrysia</taxon>
        <taxon>Papilionoidea</taxon>
        <taxon>Nymphalidae</taxon>
        <taxon>Satyrinae</taxon>
        <taxon>Satyrini</taxon>
        <taxon>Mycalesina</taxon>
        <taxon>Bicyclus</taxon>
    </lineage>
</organism>
<sequence length="171" mass="19202">MTMKTWTGRSLLSAILVLQVASFKHECKLPLYSFQEAFKVFAIVPQVIPVAPKAPLIRYYGDYKLRFGNRIPVAVTNSLSLYSSWPNVDANALYTMITSDLDYPQFYFNEGVQFINGIIVNIPGANYSRGERIIGYHPPSPLPGAGDNRILTLVCEQKTGRIDITTELILR</sequence>
<name>A0A6J1NW49_BICAN</name>
<feature type="chain" id="PRO_5045625029" evidence="1">
    <location>
        <begin position="23"/>
        <end position="171"/>
    </location>
</feature>
<evidence type="ECO:0000256" key="1">
    <source>
        <dbReference type="SAM" id="SignalP"/>
    </source>
</evidence>
<protein>
    <submittedName>
        <fullName evidence="3">26 kDa secreted antigen-like</fullName>
    </submittedName>
</protein>
<dbReference type="RefSeq" id="XP_023947631.2">
    <property type="nucleotide sequence ID" value="XM_024091863.2"/>
</dbReference>
<dbReference type="GeneID" id="112052686"/>
<evidence type="ECO:0000313" key="2">
    <source>
        <dbReference type="Proteomes" id="UP001652582"/>
    </source>
</evidence>
<keyword evidence="1" id="KW-0732">Signal</keyword>
<dbReference type="AlphaFoldDB" id="A0A6J1NW49"/>
<dbReference type="SUPFAM" id="SSF49777">
    <property type="entry name" value="PEBP-like"/>
    <property type="match status" value="1"/>
</dbReference>
<dbReference type="InterPro" id="IPR036610">
    <property type="entry name" value="PEBP-like_sf"/>
</dbReference>
<accession>A0A6J1NW49</accession>
<dbReference type="OrthoDB" id="2506647at2759"/>
<reference evidence="3" key="1">
    <citation type="submission" date="2025-08" db="UniProtKB">
        <authorList>
            <consortium name="RefSeq"/>
        </authorList>
    </citation>
    <scope>IDENTIFICATION</scope>
</reference>
<dbReference type="Proteomes" id="UP001652582">
    <property type="component" value="Chromosome 20"/>
</dbReference>
<dbReference type="KEGG" id="bany:112052686"/>